<evidence type="ECO:0000313" key="2">
    <source>
        <dbReference type="Proteomes" id="UP000002872"/>
    </source>
</evidence>
<gene>
    <name evidence="1" type="ORF">NEQG_01869</name>
</gene>
<dbReference type="AlphaFoldDB" id="I3EF00"/>
<evidence type="ECO:0000313" key="1">
    <source>
        <dbReference type="EMBL" id="EIJ87797.1"/>
    </source>
</evidence>
<name>I3EF00_NEMP3</name>
<dbReference type="OrthoDB" id="26525at2759"/>
<sequence>MVYVSTQKPSTPIEQSMTLEELRQGLLEIAIDQTEKISRSELIKIITTVGDKLTLTEANQVLSLIPTVNGIIEISSLVSHLQSNSE</sequence>
<dbReference type="OMA" id="PIEQSMT"/>
<reference evidence="1" key="1">
    <citation type="submission" date="2011-01" db="EMBL/GenBank/DDBJ databases">
        <title>The Genome Sequence of Nematocida parisii strain ERTm3.</title>
        <authorList>
            <consortium name="The Broad Institute Genome Sequencing Platform"/>
            <consortium name="The Broad Institute Genome Sequencing Center for Infectious Disease"/>
            <person name="Cuomo C."/>
            <person name="Troemel E."/>
            <person name="Young S.K."/>
            <person name="Zeng Q."/>
            <person name="Gargeya S."/>
            <person name="Fitzgerald M."/>
            <person name="Haas B."/>
            <person name="Abouelleil A."/>
            <person name="Alvarado L."/>
            <person name="Arachchi H.M."/>
            <person name="Berlin A."/>
            <person name="Chapman S.B."/>
            <person name="Gearin G."/>
            <person name="Goldberg J."/>
            <person name="Griggs A."/>
            <person name="Gujja S."/>
            <person name="Hansen M."/>
            <person name="Heiman D."/>
            <person name="Howarth C."/>
            <person name="Larimer J."/>
            <person name="Lui A."/>
            <person name="MacDonald P.J.P."/>
            <person name="McCowen C."/>
            <person name="Montmayeur A."/>
            <person name="Murphy C."/>
            <person name="Neiman D."/>
            <person name="Pearson M."/>
            <person name="Priest M."/>
            <person name="Roberts A."/>
            <person name="Saif S."/>
            <person name="Shea T."/>
            <person name="Sisk P."/>
            <person name="Stolte C."/>
            <person name="Sykes S."/>
            <person name="Wortman J."/>
            <person name="Nusbaum C."/>
            <person name="Birren B."/>
        </authorList>
    </citation>
    <scope>NUCLEOTIDE SEQUENCE</scope>
    <source>
        <strain evidence="1">ERTm3</strain>
    </source>
</reference>
<dbReference type="Proteomes" id="UP000002872">
    <property type="component" value="Unassembled WGS sequence"/>
</dbReference>
<dbReference type="InterPro" id="IPR011992">
    <property type="entry name" value="EF-hand-dom_pair"/>
</dbReference>
<organism evidence="1 2">
    <name type="scientific">Nematocida parisii (strain ERTm3)</name>
    <name type="common">Nematode killer fungus</name>
    <dbReference type="NCBI Taxonomy" id="935791"/>
    <lineage>
        <taxon>Eukaryota</taxon>
        <taxon>Fungi</taxon>
        <taxon>Fungi incertae sedis</taxon>
        <taxon>Microsporidia</taxon>
        <taxon>Nematocida</taxon>
    </lineage>
</organism>
<dbReference type="HOGENOM" id="CLU_2498388_0_0_1"/>
<evidence type="ECO:0008006" key="3">
    <source>
        <dbReference type="Google" id="ProtNLM"/>
    </source>
</evidence>
<dbReference type="EMBL" id="GL870880">
    <property type="protein sequence ID" value="EIJ87797.1"/>
    <property type="molecule type" value="Genomic_DNA"/>
</dbReference>
<keyword evidence="2" id="KW-1185">Reference proteome</keyword>
<dbReference type="VEuPathDB" id="MicrosporidiaDB:NEQG_01869"/>
<dbReference type="SUPFAM" id="SSF47473">
    <property type="entry name" value="EF-hand"/>
    <property type="match status" value="1"/>
</dbReference>
<protein>
    <recommendedName>
        <fullName evidence="3">EF-hand domain-containing protein</fullName>
    </recommendedName>
</protein>
<accession>I3EF00</accession>
<proteinExistence type="predicted"/>
<dbReference type="InParanoid" id="I3EF00"/>